<keyword evidence="3" id="KW-1185">Reference proteome</keyword>
<dbReference type="SUPFAM" id="SSF143120">
    <property type="entry name" value="YefM-like"/>
    <property type="match status" value="1"/>
</dbReference>
<gene>
    <name evidence="2" type="ORF">CCS01_04320</name>
</gene>
<dbReference type="NCBIfam" id="TIGR01552">
    <property type="entry name" value="phd_fam"/>
    <property type="match status" value="1"/>
</dbReference>
<comment type="similarity">
    <text evidence="1">Belongs to the phD/YefM antitoxin family.</text>
</comment>
<sequence length="90" mass="9860">MAASETIGISAFKARCAVIFDRLARRELEQVIITRRGRPVAVLTPPKPAAEAVRDIYGFMRGSVTIPEGFDLTEPVLDEPLDAAEGILHR</sequence>
<evidence type="ECO:0000256" key="1">
    <source>
        <dbReference type="ARBA" id="ARBA00009981"/>
    </source>
</evidence>
<dbReference type="AlphaFoldDB" id="A0A2S6NM35"/>
<proteinExistence type="inferred from homology"/>
<dbReference type="Gene3D" id="3.40.1620.10">
    <property type="entry name" value="YefM-like domain"/>
    <property type="match status" value="1"/>
</dbReference>
<dbReference type="EMBL" id="NHRY01000054">
    <property type="protein sequence ID" value="PPQ36761.1"/>
    <property type="molecule type" value="Genomic_DNA"/>
</dbReference>
<evidence type="ECO:0000313" key="3">
    <source>
        <dbReference type="Proteomes" id="UP000239724"/>
    </source>
</evidence>
<dbReference type="InterPro" id="IPR036165">
    <property type="entry name" value="YefM-like_sf"/>
</dbReference>
<protein>
    <submittedName>
        <fullName evidence="2">Prevent-host-death protein</fullName>
    </submittedName>
</protein>
<dbReference type="OrthoDB" id="963455at2"/>
<comment type="caution">
    <text evidence="2">The sequence shown here is derived from an EMBL/GenBank/DDBJ whole genome shotgun (WGS) entry which is preliminary data.</text>
</comment>
<organism evidence="2 3">
    <name type="scientific">Rhodopila globiformis</name>
    <name type="common">Rhodopseudomonas globiformis</name>
    <dbReference type="NCBI Taxonomy" id="1071"/>
    <lineage>
        <taxon>Bacteria</taxon>
        <taxon>Pseudomonadati</taxon>
        <taxon>Pseudomonadota</taxon>
        <taxon>Alphaproteobacteria</taxon>
        <taxon>Acetobacterales</taxon>
        <taxon>Acetobacteraceae</taxon>
        <taxon>Rhodopila</taxon>
    </lineage>
</organism>
<name>A0A2S6NM35_RHOGL</name>
<evidence type="ECO:0000313" key="2">
    <source>
        <dbReference type="EMBL" id="PPQ36761.1"/>
    </source>
</evidence>
<dbReference type="RefSeq" id="WP_104517616.1">
    <property type="nucleotide sequence ID" value="NZ_NHRY01000054.1"/>
</dbReference>
<dbReference type="Proteomes" id="UP000239724">
    <property type="component" value="Unassembled WGS sequence"/>
</dbReference>
<accession>A0A2S6NM35</accession>
<reference evidence="2 3" key="1">
    <citation type="journal article" date="2018" name="Arch. Microbiol.">
        <title>New insights into the metabolic potential of the phototrophic purple bacterium Rhodopila globiformis DSM 161(T) from its draft genome sequence and evidence for a vanadium-dependent nitrogenase.</title>
        <authorList>
            <person name="Imhoff J.F."/>
            <person name="Rahn T."/>
            <person name="Kunzel S."/>
            <person name="Neulinger S.C."/>
        </authorList>
    </citation>
    <scope>NUCLEOTIDE SEQUENCE [LARGE SCALE GENOMIC DNA]</scope>
    <source>
        <strain evidence="2 3">DSM 161</strain>
    </source>
</reference>